<dbReference type="GO" id="GO:0008234">
    <property type="term" value="F:cysteine-type peptidase activity"/>
    <property type="evidence" value="ECO:0007669"/>
    <property type="project" value="UniProtKB-KW"/>
</dbReference>
<proteinExistence type="predicted"/>
<sequence length="127" mass="13514">MAGGGKFVAAAWAMVCFLLVAACFPATAAAPDIMSIISYNSEHGVRGLGVVERTEAEARAVYDLWVAQHGRSATCCKDHSTCCPKDYPVCNAKARPCSKSKNSPYTVEALIRTPAMGQQAQIVCFPV</sequence>
<comment type="caution">
    <text evidence="5">The sequence shown here is derived from an EMBL/GenBank/DDBJ whole genome shotgun (WGS) entry which is preliminary data.</text>
</comment>
<evidence type="ECO:0000259" key="4">
    <source>
        <dbReference type="Pfam" id="PF00396"/>
    </source>
</evidence>
<dbReference type="AlphaFoldDB" id="A0A6G1BST3"/>
<accession>A0A6G1BST3</accession>
<evidence type="ECO:0000256" key="2">
    <source>
        <dbReference type="ARBA" id="ARBA00023157"/>
    </source>
</evidence>
<keyword evidence="2" id="KW-1015">Disulfide bond</keyword>
<feature type="domain" description="Granulins" evidence="4">
    <location>
        <begin position="72"/>
        <end position="97"/>
    </location>
</feature>
<feature type="chain" id="PRO_5026030022" description="Granulins domain-containing protein" evidence="3">
    <location>
        <begin position="30"/>
        <end position="127"/>
    </location>
</feature>
<organism evidence="5 6">
    <name type="scientific">Oryza meyeriana var. granulata</name>
    <dbReference type="NCBI Taxonomy" id="110450"/>
    <lineage>
        <taxon>Eukaryota</taxon>
        <taxon>Viridiplantae</taxon>
        <taxon>Streptophyta</taxon>
        <taxon>Embryophyta</taxon>
        <taxon>Tracheophyta</taxon>
        <taxon>Spermatophyta</taxon>
        <taxon>Magnoliopsida</taxon>
        <taxon>Liliopsida</taxon>
        <taxon>Poales</taxon>
        <taxon>Poaceae</taxon>
        <taxon>BOP clade</taxon>
        <taxon>Oryzoideae</taxon>
        <taxon>Oryzeae</taxon>
        <taxon>Oryzinae</taxon>
        <taxon>Oryza</taxon>
        <taxon>Oryza meyeriana</taxon>
    </lineage>
</organism>
<dbReference type="InterPro" id="IPR037277">
    <property type="entry name" value="Granulin_sf"/>
</dbReference>
<feature type="signal peptide" evidence="3">
    <location>
        <begin position="1"/>
        <end position="29"/>
    </location>
</feature>
<name>A0A6G1BST3_9ORYZ</name>
<evidence type="ECO:0000313" key="6">
    <source>
        <dbReference type="Proteomes" id="UP000479710"/>
    </source>
</evidence>
<keyword evidence="1" id="KW-0378">Hydrolase</keyword>
<reference evidence="5 6" key="1">
    <citation type="submission" date="2019-11" db="EMBL/GenBank/DDBJ databases">
        <title>Whole genome sequence of Oryza granulata.</title>
        <authorList>
            <person name="Li W."/>
        </authorList>
    </citation>
    <scope>NUCLEOTIDE SEQUENCE [LARGE SCALE GENOMIC DNA]</scope>
    <source>
        <strain evidence="6">cv. Menghai</strain>
        <tissue evidence="5">Leaf</tissue>
    </source>
</reference>
<dbReference type="OrthoDB" id="681865at2759"/>
<dbReference type="InterPro" id="IPR000118">
    <property type="entry name" value="Granulin"/>
</dbReference>
<dbReference type="PROSITE" id="PS51257">
    <property type="entry name" value="PROKAR_LIPOPROTEIN"/>
    <property type="match status" value="1"/>
</dbReference>
<dbReference type="Proteomes" id="UP000479710">
    <property type="component" value="Unassembled WGS sequence"/>
</dbReference>
<gene>
    <name evidence="5" type="ORF">E2562_005133</name>
</gene>
<keyword evidence="6" id="KW-1185">Reference proteome</keyword>
<evidence type="ECO:0000256" key="3">
    <source>
        <dbReference type="SAM" id="SignalP"/>
    </source>
</evidence>
<keyword evidence="3" id="KW-0732">Signal</keyword>
<dbReference type="Gene3D" id="2.10.25.160">
    <property type="entry name" value="Granulin"/>
    <property type="match status" value="1"/>
</dbReference>
<evidence type="ECO:0000313" key="5">
    <source>
        <dbReference type="EMBL" id="KAF0891040.1"/>
    </source>
</evidence>
<dbReference type="EMBL" id="SPHZ02000011">
    <property type="protein sequence ID" value="KAF0891040.1"/>
    <property type="molecule type" value="Genomic_DNA"/>
</dbReference>
<keyword evidence="1" id="KW-0788">Thiol protease</keyword>
<dbReference type="Pfam" id="PF00396">
    <property type="entry name" value="Granulin"/>
    <property type="match status" value="1"/>
</dbReference>
<protein>
    <recommendedName>
        <fullName evidence="4">Granulins domain-containing protein</fullName>
    </recommendedName>
</protein>
<keyword evidence="1" id="KW-0645">Protease</keyword>
<evidence type="ECO:0000256" key="1">
    <source>
        <dbReference type="ARBA" id="ARBA00022807"/>
    </source>
</evidence>